<dbReference type="InterPro" id="IPR001865">
    <property type="entry name" value="Ribosomal_uS2"/>
</dbReference>
<proteinExistence type="inferred from homology"/>
<dbReference type="PANTHER" id="PTHR12534:SF0">
    <property type="entry name" value="SMALL RIBOSOMAL SUBUNIT PROTEIN US2M"/>
    <property type="match status" value="1"/>
</dbReference>
<comment type="caution">
    <text evidence="3">The sequence shown here is derived from an EMBL/GenBank/DDBJ whole genome shotgun (WGS) entry which is preliminary data.</text>
</comment>
<dbReference type="InterPro" id="IPR023591">
    <property type="entry name" value="Ribosomal_uS2_flav_dom_sf"/>
</dbReference>
<dbReference type="OrthoDB" id="2320368at2759"/>
<dbReference type="AlphaFoldDB" id="A0A9W7YB61"/>
<dbReference type="GO" id="GO:0006412">
    <property type="term" value="P:translation"/>
    <property type="evidence" value="ECO:0007669"/>
    <property type="project" value="InterPro"/>
</dbReference>
<accession>A0A9W7YB61</accession>
<reference evidence="3" key="1">
    <citation type="submission" date="2022-07" db="EMBL/GenBank/DDBJ databases">
        <title>Phylogenomic reconstructions and comparative analyses of Kickxellomycotina fungi.</title>
        <authorList>
            <person name="Reynolds N.K."/>
            <person name="Stajich J.E."/>
            <person name="Barry K."/>
            <person name="Grigoriev I.V."/>
            <person name="Crous P."/>
            <person name="Smith M.E."/>
        </authorList>
    </citation>
    <scope>NUCLEOTIDE SEQUENCE</scope>
    <source>
        <strain evidence="3">BCRC 34381</strain>
    </source>
</reference>
<evidence type="ECO:0000313" key="3">
    <source>
        <dbReference type="EMBL" id="KAJ1728188.1"/>
    </source>
</evidence>
<dbReference type="GO" id="GO:0003735">
    <property type="term" value="F:structural constituent of ribosome"/>
    <property type="evidence" value="ECO:0007669"/>
    <property type="project" value="InterPro"/>
</dbReference>
<dbReference type="PRINTS" id="PR00395">
    <property type="entry name" value="RIBOSOMALS2"/>
</dbReference>
<dbReference type="Gene3D" id="3.40.50.10490">
    <property type="entry name" value="Glucose-6-phosphate isomerase like protein, domain 1"/>
    <property type="match status" value="1"/>
</dbReference>
<protein>
    <recommendedName>
        <fullName evidence="5">Ribosomal protein S2</fullName>
    </recommendedName>
</protein>
<dbReference type="Proteomes" id="UP001143981">
    <property type="component" value="Unassembled WGS sequence"/>
</dbReference>
<dbReference type="Pfam" id="PF00318">
    <property type="entry name" value="Ribosomal_S2"/>
    <property type="match status" value="1"/>
</dbReference>
<comment type="similarity">
    <text evidence="1">Belongs to the universal ribosomal protein uS2 family.</text>
</comment>
<evidence type="ECO:0000313" key="4">
    <source>
        <dbReference type="Proteomes" id="UP001143981"/>
    </source>
</evidence>
<sequence>MATEKSGPNKTPRVSEAQRREMMREHLHRLTPKLEAMGSRQTEEARGPAMMEHTSANLTLEAMLAAGMHLGHSASLWNRMNLPFIFGERDGIHIINLEHTMAALRRAAAFVKNVAYNGGIVVFVGTRKEHRQLAVDAALHAEQYFVTGKWVPGTLTNPRPLLGKHFTYANDVWDVPEARDFAEHQAPPSAGASEKKGGGSTRYMQMLEQEKAKALARGDGLKMYKPDLIVALNPRESKTMLTEARLSFVPTVGIIDTNCDPRLVSYPIPCNDDSLRAVMIVAGVLARAARDGMDLRRGRLLAAVSQHNKEYIERESARSRRFPDDSASDDQ</sequence>
<organism evidence="3 4">
    <name type="scientific">Coemansia biformis</name>
    <dbReference type="NCBI Taxonomy" id="1286918"/>
    <lineage>
        <taxon>Eukaryota</taxon>
        <taxon>Fungi</taxon>
        <taxon>Fungi incertae sedis</taxon>
        <taxon>Zoopagomycota</taxon>
        <taxon>Kickxellomycotina</taxon>
        <taxon>Kickxellomycetes</taxon>
        <taxon>Kickxellales</taxon>
        <taxon>Kickxellaceae</taxon>
        <taxon>Coemansia</taxon>
    </lineage>
</organism>
<gene>
    <name evidence="3" type="ORF">LPJ61_004169</name>
</gene>
<dbReference type="SUPFAM" id="SSF52313">
    <property type="entry name" value="Ribosomal protein S2"/>
    <property type="match status" value="1"/>
</dbReference>
<evidence type="ECO:0000256" key="1">
    <source>
        <dbReference type="ARBA" id="ARBA00006242"/>
    </source>
</evidence>
<dbReference type="CDD" id="cd01425">
    <property type="entry name" value="RPS2"/>
    <property type="match status" value="1"/>
</dbReference>
<dbReference type="NCBIfam" id="TIGR01011">
    <property type="entry name" value="rpsB_bact"/>
    <property type="match status" value="1"/>
</dbReference>
<evidence type="ECO:0008006" key="5">
    <source>
        <dbReference type="Google" id="ProtNLM"/>
    </source>
</evidence>
<feature type="region of interest" description="Disordered" evidence="2">
    <location>
        <begin position="1"/>
        <end position="20"/>
    </location>
</feature>
<dbReference type="PANTHER" id="PTHR12534">
    <property type="entry name" value="30S RIBOSOMAL PROTEIN S2 PROKARYOTIC AND ORGANELLAR"/>
    <property type="match status" value="1"/>
</dbReference>
<dbReference type="GO" id="GO:0005763">
    <property type="term" value="C:mitochondrial small ribosomal subunit"/>
    <property type="evidence" value="ECO:0007669"/>
    <property type="project" value="TreeGrafter"/>
</dbReference>
<dbReference type="InterPro" id="IPR005706">
    <property type="entry name" value="Ribosomal_uS2_bac/mit/plastid"/>
</dbReference>
<dbReference type="EMBL" id="JANBOI010000875">
    <property type="protein sequence ID" value="KAJ1728188.1"/>
    <property type="molecule type" value="Genomic_DNA"/>
</dbReference>
<dbReference type="HAMAP" id="MF_00291_B">
    <property type="entry name" value="Ribosomal_uS2_B"/>
    <property type="match status" value="1"/>
</dbReference>
<keyword evidence="4" id="KW-1185">Reference proteome</keyword>
<name>A0A9W7YB61_9FUNG</name>
<evidence type="ECO:0000256" key="2">
    <source>
        <dbReference type="SAM" id="MobiDB-lite"/>
    </source>
</evidence>